<comment type="caution">
    <text evidence="4">The sequence shown here is derived from an EMBL/GenBank/DDBJ whole genome shotgun (WGS) entry which is preliminary data.</text>
</comment>
<dbReference type="PROSITE" id="PS50222">
    <property type="entry name" value="EF_HAND_2"/>
    <property type="match status" value="2"/>
</dbReference>
<dbReference type="Pfam" id="PF13499">
    <property type="entry name" value="EF-hand_7"/>
    <property type="match status" value="1"/>
</dbReference>
<dbReference type="PROSITE" id="PS00018">
    <property type="entry name" value="EF_HAND_1"/>
    <property type="match status" value="2"/>
</dbReference>
<evidence type="ECO:0000313" key="4">
    <source>
        <dbReference type="EMBL" id="KAF3446672.1"/>
    </source>
</evidence>
<dbReference type="InterPro" id="IPR050145">
    <property type="entry name" value="Centrin_CML-like"/>
</dbReference>
<keyword evidence="2" id="KW-0106">Calcium</keyword>
<dbReference type="CDD" id="cd00051">
    <property type="entry name" value="EFh"/>
    <property type="match status" value="1"/>
</dbReference>
<dbReference type="Gene3D" id="1.10.238.10">
    <property type="entry name" value="EF-hand"/>
    <property type="match status" value="1"/>
</dbReference>
<dbReference type="SUPFAM" id="SSF47473">
    <property type="entry name" value="EF-hand"/>
    <property type="match status" value="1"/>
</dbReference>
<feature type="domain" description="EF-hand" evidence="3">
    <location>
        <begin position="44"/>
        <end position="75"/>
    </location>
</feature>
<dbReference type="OrthoDB" id="26525at2759"/>
<evidence type="ECO:0000313" key="5">
    <source>
        <dbReference type="Proteomes" id="UP000796880"/>
    </source>
</evidence>
<dbReference type="AlphaFoldDB" id="A0A8K0H6A9"/>
<evidence type="ECO:0000259" key="3">
    <source>
        <dbReference type="PROSITE" id="PS50222"/>
    </source>
</evidence>
<organism evidence="4 5">
    <name type="scientific">Rhamnella rubrinervis</name>
    <dbReference type="NCBI Taxonomy" id="2594499"/>
    <lineage>
        <taxon>Eukaryota</taxon>
        <taxon>Viridiplantae</taxon>
        <taxon>Streptophyta</taxon>
        <taxon>Embryophyta</taxon>
        <taxon>Tracheophyta</taxon>
        <taxon>Spermatophyta</taxon>
        <taxon>Magnoliopsida</taxon>
        <taxon>eudicotyledons</taxon>
        <taxon>Gunneridae</taxon>
        <taxon>Pentapetalae</taxon>
        <taxon>rosids</taxon>
        <taxon>fabids</taxon>
        <taxon>Rosales</taxon>
        <taxon>Rhamnaceae</taxon>
        <taxon>rhamnoid group</taxon>
        <taxon>Rhamneae</taxon>
        <taxon>Rhamnella</taxon>
    </lineage>
</organism>
<keyword evidence="5" id="KW-1185">Reference proteome</keyword>
<name>A0A8K0H6A9_9ROSA</name>
<gene>
    <name evidence="4" type="ORF">FNV43_RR11852</name>
</gene>
<dbReference type="Proteomes" id="UP000796880">
    <property type="component" value="Unassembled WGS sequence"/>
</dbReference>
<proteinExistence type="predicted"/>
<dbReference type="InterPro" id="IPR018247">
    <property type="entry name" value="EF_Hand_1_Ca_BS"/>
</dbReference>
<protein>
    <recommendedName>
        <fullName evidence="3">EF-hand domain-containing protein</fullName>
    </recommendedName>
</protein>
<dbReference type="InterPro" id="IPR011992">
    <property type="entry name" value="EF-hand-dom_pair"/>
</dbReference>
<reference evidence="4" key="1">
    <citation type="submission" date="2020-03" db="EMBL/GenBank/DDBJ databases">
        <title>A high-quality chromosome-level genome assembly of a woody plant with both climbing and erect habits, Rhamnella rubrinervis.</title>
        <authorList>
            <person name="Lu Z."/>
            <person name="Yang Y."/>
            <person name="Zhu X."/>
            <person name="Sun Y."/>
        </authorList>
    </citation>
    <scope>NUCLEOTIDE SEQUENCE</scope>
    <source>
        <strain evidence="4">BYM</strain>
        <tissue evidence="4">Leaf</tissue>
    </source>
</reference>
<dbReference type="EMBL" id="VOIH02000005">
    <property type="protein sequence ID" value="KAF3446672.1"/>
    <property type="molecule type" value="Genomic_DNA"/>
</dbReference>
<evidence type="ECO:0000256" key="1">
    <source>
        <dbReference type="ARBA" id="ARBA00022737"/>
    </source>
</evidence>
<accession>A0A8K0H6A9</accession>
<dbReference type="InterPro" id="IPR002048">
    <property type="entry name" value="EF_hand_dom"/>
</dbReference>
<dbReference type="GO" id="GO:0005509">
    <property type="term" value="F:calcium ion binding"/>
    <property type="evidence" value="ECO:0007669"/>
    <property type="project" value="InterPro"/>
</dbReference>
<dbReference type="SMART" id="SM00054">
    <property type="entry name" value="EFh"/>
    <property type="match status" value="2"/>
</dbReference>
<dbReference type="PANTHER" id="PTHR23050">
    <property type="entry name" value="CALCIUM BINDING PROTEIN"/>
    <property type="match status" value="1"/>
</dbReference>
<evidence type="ECO:0000256" key="2">
    <source>
        <dbReference type="ARBA" id="ARBA00022837"/>
    </source>
</evidence>
<keyword evidence="1" id="KW-0677">Repeat</keyword>
<feature type="domain" description="EF-hand" evidence="3">
    <location>
        <begin position="2"/>
        <end position="37"/>
    </location>
</feature>
<sequence length="83" mass="9659">MTVEELKQWLLKKFDADKDGRISKEEVKELIRYTGTGHFASSWKCWRFMRSVDTNGDGFIDEQEFGNLVDFAKKKLGVKVVRA</sequence>